<dbReference type="AlphaFoldDB" id="A0A437S743"/>
<dbReference type="RefSeq" id="WP_127724239.1">
    <property type="nucleotide sequence ID" value="NZ_RLIH01000005.1"/>
</dbReference>
<dbReference type="Proteomes" id="UP000288812">
    <property type="component" value="Unassembled WGS sequence"/>
</dbReference>
<protein>
    <submittedName>
        <fullName evidence="1">Uncharacterized protein</fullName>
    </submittedName>
</protein>
<organism evidence="1 2">
    <name type="scientific">Anaerosphaera multitolerans</name>
    <dbReference type="NCBI Taxonomy" id="2487351"/>
    <lineage>
        <taxon>Bacteria</taxon>
        <taxon>Bacillati</taxon>
        <taxon>Bacillota</taxon>
        <taxon>Tissierellia</taxon>
        <taxon>Tissierellales</taxon>
        <taxon>Peptoniphilaceae</taxon>
        <taxon>Anaerosphaera</taxon>
    </lineage>
</organism>
<dbReference type="EMBL" id="RLIH01000005">
    <property type="protein sequence ID" value="RVU54855.1"/>
    <property type="molecule type" value="Genomic_DNA"/>
</dbReference>
<gene>
    <name evidence="1" type="ORF">EF514_04515</name>
</gene>
<sequence length="225" mass="25898">MSSVNIINSLGIENSIKRSIIKRFDTVKRKINNEFIDKINENLPSKKLEAAKFYFHALLEEEFKSSNTPKILNYKTRVMKNCGNYDIIFVYLDNLTINIGHKTENGLLNISSYKKMHSQKNLQLEGQLFMPEIYPDIQTEGKYYGNIIYELEIVENAVIISNINLTIPDYTYSRSLDSENLNKYLEIDSVNNDNINNDNAVNLKDEVKKKISASKLLKIKSDISG</sequence>
<comment type="caution">
    <text evidence="1">The sequence shown here is derived from an EMBL/GenBank/DDBJ whole genome shotgun (WGS) entry which is preliminary data.</text>
</comment>
<evidence type="ECO:0000313" key="1">
    <source>
        <dbReference type="EMBL" id="RVU54855.1"/>
    </source>
</evidence>
<name>A0A437S743_9FIRM</name>
<proteinExistence type="predicted"/>
<accession>A0A437S743</accession>
<keyword evidence="2" id="KW-1185">Reference proteome</keyword>
<reference evidence="1 2" key="1">
    <citation type="submission" date="2018-11" db="EMBL/GenBank/DDBJ databases">
        <title>Genome sequencing and assembly of Anaerosphaera sp. nov., GS7-6-2.</title>
        <authorList>
            <person name="Rettenmaier R."/>
            <person name="Liebl W."/>
            <person name="Zverlov V."/>
        </authorList>
    </citation>
    <scope>NUCLEOTIDE SEQUENCE [LARGE SCALE GENOMIC DNA]</scope>
    <source>
        <strain evidence="1 2">GS7-6-2</strain>
    </source>
</reference>
<evidence type="ECO:0000313" key="2">
    <source>
        <dbReference type="Proteomes" id="UP000288812"/>
    </source>
</evidence>